<evidence type="ECO:0000259" key="9">
    <source>
        <dbReference type="PROSITE" id="PS50929"/>
    </source>
</evidence>
<feature type="transmembrane region" description="Helical" evidence="7">
    <location>
        <begin position="197"/>
        <end position="214"/>
    </location>
</feature>
<feature type="transmembrane region" description="Helical" evidence="7">
    <location>
        <begin position="114"/>
        <end position="135"/>
    </location>
</feature>
<dbReference type="SUPFAM" id="SSF52540">
    <property type="entry name" value="P-loop containing nucleoside triphosphate hydrolases"/>
    <property type="match status" value="1"/>
</dbReference>
<keyword evidence="11" id="KW-1185">Reference proteome</keyword>
<keyword evidence="3" id="KW-0547">Nucleotide-binding</keyword>
<dbReference type="PROSITE" id="PS00211">
    <property type="entry name" value="ABC_TRANSPORTER_1"/>
    <property type="match status" value="1"/>
</dbReference>
<evidence type="ECO:0000256" key="3">
    <source>
        <dbReference type="ARBA" id="ARBA00022741"/>
    </source>
</evidence>
<feature type="domain" description="ABC transporter" evidence="8">
    <location>
        <begin position="395"/>
        <end position="630"/>
    </location>
</feature>
<dbReference type="PANTHER" id="PTHR43394">
    <property type="entry name" value="ATP-DEPENDENT PERMEASE MDL1, MITOCHONDRIAL"/>
    <property type="match status" value="1"/>
</dbReference>
<dbReference type="Gene3D" id="3.40.50.300">
    <property type="entry name" value="P-loop containing nucleotide triphosphate hydrolases"/>
    <property type="match status" value="1"/>
</dbReference>
<sequence>MAGPGGRMMMGPTERSMDFKGSGKRLLRRFSKEKASLYLMLGAVALSVALSVVGPKILGAATDLIFAGVVGRQMPDGVTKEQAIGSLREKGDDGLADMLTGVDFTPGHGIDFGAVGQVLLAVLVVYVGAGLLMLVSTRVSIRVINRVVFQLREDLQTKLARLPLSYFDRQQRGEVLSRATNDIDNISQTMQQTMGQLINSLLTIVGVLIMMFWISPLLALVALVTIPLSVFVAARVGKRSQPHFVAQWKVTGRLNAHIEEMYTGHTLVKVFGRQEESAKDFAEQNEALYEAGFKAQFNSGIMQPLMMFVSNLNYVLVAVVGGLRVASGALSIGDVQAFIQYSRQFSMPLTQVASMANLVQSGIASAERVFGLLDAEEQAPDPDPAERPKELRGSVALENVSFRYDPEKPLIEDLSLSVEPGHTVAIVGPTGAGKTTLVNLLMRFYEVTGGRITLDGVDAARMTRDELRSGIGMVLQDTWLFGGTIAENIAYGASREVTREEIEEAARAAHADRFVRTLPDGYDTVIDDEGAGVSAGEKQLITIARAFLSDPVILVLDEATSSVDTRTEVLIQKAMARLAHGRTSFVIAHRLSTIRDADVILVMENGSIVEQGTHDELLAAEGAYARLYAAQFAQALAEVD</sequence>
<dbReference type="PROSITE" id="PS50929">
    <property type="entry name" value="ABC_TM1F"/>
    <property type="match status" value="1"/>
</dbReference>
<evidence type="ECO:0000256" key="4">
    <source>
        <dbReference type="ARBA" id="ARBA00022840"/>
    </source>
</evidence>
<dbReference type="PANTHER" id="PTHR43394:SF1">
    <property type="entry name" value="ATP-BINDING CASSETTE SUB-FAMILY B MEMBER 10, MITOCHONDRIAL"/>
    <property type="match status" value="1"/>
</dbReference>
<dbReference type="CDD" id="cd03254">
    <property type="entry name" value="ABCC_Glucan_exporter_like"/>
    <property type="match status" value="1"/>
</dbReference>
<keyword evidence="4 10" id="KW-0067">ATP-binding</keyword>
<proteinExistence type="predicted"/>
<organism evidence="10 11">
    <name type="scientific">Streptomyces glycanivorans</name>
    <dbReference type="NCBI Taxonomy" id="3033808"/>
    <lineage>
        <taxon>Bacteria</taxon>
        <taxon>Bacillati</taxon>
        <taxon>Actinomycetota</taxon>
        <taxon>Actinomycetes</taxon>
        <taxon>Kitasatosporales</taxon>
        <taxon>Streptomycetaceae</taxon>
        <taxon>Streptomyces</taxon>
    </lineage>
</organism>
<comment type="subcellular location">
    <subcellularLocation>
        <location evidence="1">Cell membrane</location>
        <topology evidence="1">Multi-pass membrane protein</topology>
    </subcellularLocation>
</comment>
<feature type="domain" description="ABC transmembrane type-1" evidence="9">
    <location>
        <begin position="39"/>
        <end position="361"/>
    </location>
</feature>
<evidence type="ECO:0000313" key="10">
    <source>
        <dbReference type="EMBL" id="WLQ66583.1"/>
    </source>
</evidence>
<dbReference type="InterPro" id="IPR017871">
    <property type="entry name" value="ABC_transporter-like_CS"/>
</dbReference>
<dbReference type="PROSITE" id="PS50893">
    <property type="entry name" value="ABC_TRANSPORTER_2"/>
    <property type="match status" value="1"/>
</dbReference>
<protein>
    <submittedName>
        <fullName evidence="10">ABC transporter ATP-binding protein</fullName>
    </submittedName>
</protein>
<dbReference type="Gene3D" id="1.20.1560.10">
    <property type="entry name" value="ABC transporter type 1, transmembrane domain"/>
    <property type="match status" value="1"/>
</dbReference>
<keyword evidence="2 7" id="KW-0812">Transmembrane</keyword>
<name>A0ABY9JJC0_9ACTN</name>
<dbReference type="InterPro" id="IPR027417">
    <property type="entry name" value="P-loop_NTPase"/>
</dbReference>
<gene>
    <name evidence="10" type="ORF">P8A20_24735</name>
</gene>
<evidence type="ECO:0000313" key="11">
    <source>
        <dbReference type="Proteomes" id="UP001224433"/>
    </source>
</evidence>
<dbReference type="SMART" id="SM00382">
    <property type="entry name" value="AAA"/>
    <property type="match status" value="1"/>
</dbReference>
<feature type="transmembrane region" description="Helical" evidence="7">
    <location>
        <begin position="312"/>
        <end position="333"/>
    </location>
</feature>
<dbReference type="Proteomes" id="UP001224433">
    <property type="component" value="Chromosome"/>
</dbReference>
<dbReference type="EMBL" id="CP120983">
    <property type="protein sequence ID" value="WLQ66583.1"/>
    <property type="molecule type" value="Genomic_DNA"/>
</dbReference>
<dbReference type="InterPro" id="IPR003439">
    <property type="entry name" value="ABC_transporter-like_ATP-bd"/>
</dbReference>
<dbReference type="InterPro" id="IPR011527">
    <property type="entry name" value="ABC1_TM_dom"/>
</dbReference>
<dbReference type="Pfam" id="PF00664">
    <property type="entry name" value="ABC_membrane"/>
    <property type="match status" value="1"/>
</dbReference>
<keyword evidence="6 7" id="KW-0472">Membrane</keyword>
<dbReference type="InterPro" id="IPR003593">
    <property type="entry name" value="AAA+_ATPase"/>
</dbReference>
<dbReference type="RefSeq" id="WP_306104285.1">
    <property type="nucleotide sequence ID" value="NZ_CP120983.1"/>
</dbReference>
<evidence type="ECO:0000256" key="6">
    <source>
        <dbReference type="ARBA" id="ARBA00023136"/>
    </source>
</evidence>
<dbReference type="InterPro" id="IPR039421">
    <property type="entry name" value="Type_1_exporter"/>
</dbReference>
<evidence type="ECO:0000256" key="2">
    <source>
        <dbReference type="ARBA" id="ARBA00022692"/>
    </source>
</evidence>
<reference evidence="10 11" key="1">
    <citation type="submission" date="2023-03" db="EMBL/GenBank/DDBJ databases">
        <title>Isolation and description of six Streptomyces strains from soil environments, able to metabolize different microbial glucans.</title>
        <authorList>
            <person name="Widen T."/>
            <person name="Larsbrink J."/>
        </authorList>
    </citation>
    <scope>NUCLEOTIDE SEQUENCE [LARGE SCALE GENOMIC DNA]</scope>
    <source>
        <strain evidence="10 11">Alt3</strain>
    </source>
</reference>
<dbReference type="SUPFAM" id="SSF90123">
    <property type="entry name" value="ABC transporter transmembrane region"/>
    <property type="match status" value="1"/>
</dbReference>
<keyword evidence="5 7" id="KW-1133">Transmembrane helix</keyword>
<feature type="transmembrane region" description="Helical" evidence="7">
    <location>
        <begin position="220"/>
        <end position="237"/>
    </location>
</feature>
<accession>A0ABY9JJC0</accession>
<evidence type="ECO:0000256" key="7">
    <source>
        <dbReference type="SAM" id="Phobius"/>
    </source>
</evidence>
<evidence type="ECO:0000256" key="5">
    <source>
        <dbReference type="ARBA" id="ARBA00022989"/>
    </source>
</evidence>
<dbReference type="GO" id="GO:0005524">
    <property type="term" value="F:ATP binding"/>
    <property type="evidence" value="ECO:0007669"/>
    <property type="project" value="UniProtKB-KW"/>
</dbReference>
<dbReference type="Pfam" id="PF00005">
    <property type="entry name" value="ABC_tran"/>
    <property type="match status" value="1"/>
</dbReference>
<evidence type="ECO:0000259" key="8">
    <source>
        <dbReference type="PROSITE" id="PS50893"/>
    </source>
</evidence>
<evidence type="ECO:0000256" key="1">
    <source>
        <dbReference type="ARBA" id="ARBA00004651"/>
    </source>
</evidence>
<dbReference type="CDD" id="cd18547">
    <property type="entry name" value="ABC_6TM_Tm288_like"/>
    <property type="match status" value="1"/>
</dbReference>
<dbReference type="InterPro" id="IPR036640">
    <property type="entry name" value="ABC1_TM_sf"/>
</dbReference>